<reference evidence="2 3" key="1">
    <citation type="journal article" date="2019" name="Nat. Med.">
        <title>A library of human gut bacterial isolates paired with longitudinal multiomics data enables mechanistic microbiome research.</title>
        <authorList>
            <person name="Poyet M."/>
            <person name="Groussin M."/>
            <person name="Gibbons S.M."/>
            <person name="Avila-Pacheco J."/>
            <person name="Jiang X."/>
            <person name="Kearney S.M."/>
            <person name="Perrotta A.R."/>
            <person name="Berdy B."/>
            <person name="Zhao S."/>
            <person name="Lieberman T.D."/>
            <person name="Swanson P.K."/>
            <person name="Smith M."/>
            <person name="Roesemann S."/>
            <person name="Alexander J.E."/>
            <person name="Rich S.A."/>
            <person name="Livny J."/>
            <person name="Vlamakis H."/>
            <person name="Clish C."/>
            <person name="Bullock K."/>
            <person name="Deik A."/>
            <person name="Scott J."/>
            <person name="Pierce K.A."/>
            <person name="Xavier R.J."/>
            <person name="Alm E.J."/>
        </authorList>
    </citation>
    <scope>NUCLEOTIDE SEQUENCE [LARGE SCALE GENOMIC DNA]</scope>
    <source>
        <strain evidence="2 3">BIOML-A15</strain>
    </source>
</reference>
<feature type="domain" description="BACON" evidence="1">
    <location>
        <begin position="2"/>
        <end position="52"/>
    </location>
</feature>
<dbReference type="InterPro" id="IPR024361">
    <property type="entry name" value="BACON"/>
</dbReference>
<sequence>MDKDFITVSPSEGGQGVTKLSVQAAINEGGSRSTFITITGGGITKTIPISQEASPTNVIIVGGKGNIIKTTIM</sequence>
<evidence type="ECO:0000259" key="1">
    <source>
        <dbReference type="Pfam" id="PF13004"/>
    </source>
</evidence>
<dbReference type="AlphaFoldDB" id="A0A7J4XYW6"/>
<dbReference type="Proteomes" id="UP000424805">
    <property type="component" value="Unassembled WGS sequence"/>
</dbReference>
<dbReference type="InterPro" id="IPR013783">
    <property type="entry name" value="Ig-like_fold"/>
</dbReference>
<evidence type="ECO:0000313" key="2">
    <source>
        <dbReference type="EMBL" id="KAA4627380.1"/>
    </source>
</evidence>
<name>A0A7J4XYW6_BACOV</name>
<accession>A0A7J4XYW6</accession>
<comment type="caution">
    <text evidence="2">The sequence shown here is derived from an EMBL/GenBank/DDBJ whole genome shotgun (WGS) entry which is preliminary data.</text>
</comment>
<gene>
    <name evidence="2" type="ORF">F3B90_10370</name>
</gene>
<evidence type="ECO:0000313" key="3">
    <source>
        <dbReference type="Proteomes" id="UP000424805"/>
    </source>
</evidence>
<dbReference type="EMBL" id="VWFP01000009">
    <property type="protein sequence ID" value="KAA4627380.1"/>
    <property type="molecule type" value="Genomic_DNA"/>
</dbReference>
<dbReference type="Pfam" id="PF13004">
    <property type="entry name" value="BACON"/>
    <property type="match status" value="1"/>
</dbReference>
<dbReference type="Gene3D" id="2.60.40.10">
    <property type="entry name" value="Immunoglobulins"/>
    <property type="match status" value="1"/>
</dbReference>
<organism evidence="2 3">
    <name type="scientific">Bacteroides ovatus</name>
    <dbReference type="NCBI Taxonomy" id="28116"/>
    <lineage>
        <taxon>Bacteria</taxon>
        <taxon>Pseudomonadati</taxon>
        <taxon>Bacteroidota</taxon>
        <taxon>Bacteroidia</taxon>
        <taxon>Bacteroidales</taxon>
        <taxon>Bacteroidaceae</taxon>
        <taxon>Bacteroides</taxon>
    </lineage>
</organism>
<protein>
    <submittedName>
        <fullName evidence="2">BACON domain-containing protein</fullName>
    </submittedName>
</protein>
<proteinExistence type="predicted"/>
<dbReference type="RefSeq" id="WP_115484317.1">
    <property type="nucleotide sequence ID" value="NZ_CP103191.1"/>
</dbReference>